<keyword evidence="1" id="KW-1133">Transmembrane helix</keyword>
<keyword evidence="3" id="KW-1185">Reference proteome</keyword>
<sequence>MAVGAGARPWLRGLGVRGLARVTGLSVLGWAGFLAMFALSCAAIAPQVAGADVPGLGAITLGGMSVPLNVGGWGPREGAAAFGFGLLGYPGGVGLSVSVGYGVLALASTLPGAAVLVSRLARRRRSRV</sequence>
<evidence type="ECO:0000313" key="3">
    <source>
        <dbReference type="Proteomes" id="UP001139502"/>
    </source>
</evidence>
<name>A0A9X2KHP4_9MICC</name>
<organism evidence="2 3">
    <name type="scientific">Rothia santali</name>
    <dbReference type="NCBI Taxonomy" id="2949643"/>
    <lineage>
        <taxon>Bacteria</taxon>
        <taxon>Bacillati</taxon>
        <taxon>Actinomycetota</taxon>
        <taxon>Actinomycetes</taxon>
        <taxon>Micrococcales</taxon>
        <taxon>Micrococcaceae</taxon>
        <taxon>Rothia</taxon>
    </lineage>
</organism>
<evidence type="ECO:0000313" key="2">
    <source>
        <dbReference type="EMBL" id="MCP3425004.1"/>
    </source>
</evidence>
<gene>
    <name evidence="2" type="ORF">NBM05_02890</name>
</gene>
<accession>A0A9X2KHP4</accession>
<evidence type="ECO:0000256" key="1">
    <source>
        <dbReference type="SAM" id="Phobius"/>
    </source>
</evidence>
<proteinExistence type="predicted"/>
<dbReference type="AlphaFoldDB" id="A0A9X2KHP4"/>
<feature type="transmembrane region" description="Helical" evidence="1">
    <location>
        <begin position="22"/>
        <end position="45"/>
    </location>
</feature>
<protein>
    <submittedName>
        <fullName evidence="2">Uncharacterized protein</fullName>
    </submittedName>
</protein>
<keyword evidence="1" id="KW-0472">Membrane</keyword>
<keyword evidence="1" id="KW-0812">Transmembrane</keyword>
<dbReference type="Proteomes" id="UP001139502">
    <property type="component" value="Unassembled WGS sequence"/>
</dbReference>
<dbReference type="RefSeq" id="WP_254164985.1">
    <property type="nucleotide sequence ID" value="NZ_JANAFB010000004.1"/>
</dbReference>
<dbReference type="EMBL" id="JANAFB010000004">
    <property type="protein sequence ID" value="MCP3425004.1"/>
    <property type="molecule type" value="Genomic_DNA"/>
</dbReference>
<reference evidence="2" key="1">
    <citation type="submission" date="2022-06" db="EMBL/GenBank/DDBJ databases">
        <title>Rothia sp. isolated from sandalwood seedling.</title>
        <authorList>
            <person name="Tuikhar N."/>
            <person name="Kirdat K."/>
            <person name="Thorat V."/>
            <person name="Swetha P."/>
            <person name="Padma S."/>
            <person name="Sundararaj R."/>
            <person name="Yadav A."/>
        </authorList>
    </citation>
    <scope>NUCLEOTIDE SEQUENCE</scope>
    <source>
        <strain evidence="2">AR01</strain>
    </source>
</reference>
<feature type="transmembrane region" description="Helical" evidence="1">
    <location>
        <begin position="93"/>
        <end position="117"/>
    </location>
</feature>
<comment type="caution">
    <text evidence="2">The sequence shown here is derived from an EMBL/GenBank/DDBJ whole genome shotgun (WGS) entry which is preliminary data.</text>
</comment>